<dbReference type="STRING" id="41875.K8EA46"/>
<dbReference type="GO" id="GO:0016018">
    <property type="term" value="F:cyclosporin A binding"/>
    <property type="evidence" value="ECO:0007669"/>
    <property type="project" value="TreeGrafter"/>
</dbReference>
<dbReference type="InterPro" id="IPR002130">
    <property type="entry name" value="Cyclophilin-type_PPIase_dom"/>
</dbReference>
<keyword evidence="11" id="KW-1185">Reference proteome</keyword>
<dbReference type="AlphaFoldDB" id="K8EA46"/>
<dbReference type="PROSITE" id="PS50059">
    <property type="entry name" value="FKBP_PPIASE"/>
    <property type="match status" value="1"/>
</dbReference>
<dbReference type="GO" id="GO:0005737">
    <property type="term" value="C:cytoplasm"/>
    <property type="evidence" value="ECO:0007669"/>
    <property type="project" value="TreeGrafter"/>
</dbReference>
<dbReference type="Proteomes" id="UP000198341">
    <property type="component" value="Chromosome 1"/>
</dbReference>
<feature type="region of interest" description="Disordered" evidence="7">
    <location>
        <begin position="82"/>
        <end position="103"/>
    </location>
</feature>
<evidence type="ECO:0000256" key="3">
    <source>
        <dbReference type="ARBA" id="ARBA00013194"/>
    </source>
</evidence>
<protein>
    <recommendedName>
        <fullName evidence="3 6">peptidylprolyl isomerase</fullName>
        <ecNumber evidence="3 6">5.2.1.8</ecNumber>
    </recommendedName>
</protein>
<evidence type="ECO:0000259" key="9">
    <source>
        <dbReference type="PROSITE" id="PS50072"/>
    </source>
</evidence>
<dbReference type="Gene3D" id="3.10.50.40">
    <property type="match status" value="1"/>
</dbReference>
<accession>K8EA46</accession>
<dbReference type="CDD" id="cd01926">
    <property type="entry name" value="cyclophilin_ABH_like"/>
    <property type="match status" value="1"/>
</dbReference>
<name>K8EA46_9CHLO</name>
<proteinExistence type="inferred from homology"/>
<organism evidence="10 11">
    <name type="scientific">Bathycoccus prasinos</name>
    <dbReference type="NCBI Taxonomy" id="41875"/>
    <lineage>
        <taxon>Eukaryota</taxon>
        <taxon>Viridiplantae</taxon>
        <taxon>Chlorophyta</taxon>
        <taxon>Mamiellophyceae</taxon>
        <taxon>Mamiellales</taxon>
        <taxon>Bathycoccaceae</taxon>
        <taxon>Bathycoccus</taxon>
    </lineage>
</organism>
<dbReference type="GO" id="GO:0006457">
    <property type="term" value="P:protein folding"/>
    <property type="evidence" value="ECO:0007669"/>
    <property type="project" value="InterPro"/>
</dbReference>
<dbReference type="PANTHER" id="PTHR11071:SF561">
    <property type="entry name" value="PEPTIDYL-PROLYL CIS-TRANS ISOMERASE D-RELATED"/>
    <property type="match status" value="1"/>
</dbReference>
<evidence type="ECO:0000256" key="1">
    <source>
        <dbReference type="ARBA" id="ARBA00000971"/>
    </source>
</evidence>
<evidence type="ECO:0000259" key="8">
    <source>
        <dbReference type="PROSITE" id="PS50059"/>
    </source>
</evidence>
<dbReference type="InterPro" id="IPR029000">
    <property type="entry name" value="Cyclophilin-like_dom_sf"/>
</dbReference>
<feature type="domain" description="PPIase FKBP-type" evidence="8">
    <location>
        <begin position="108"/>
        <end position="184"/>
    </location>
</feature>
<evidence type="ECO:0000256" key="7">
    <source>
        <dbReference type="SAM" id="MobiDB-lite"/>
    </source>
</evidence>
<dbReference type="Pfam" id="PF00160">
    <property type="entry name" value="Pro_isomerase"/>
    <property type="match status" value="1"/>
</dbReference>
<dbReference type="PANTHER" id="PTHR11071">
    <property type="entry name" value="PEPTIDYL-PROLYL CIS-TRANS ISOMERASE"/>
    <property type="match status" value="1"/>
</dbReference>
<dbReference type="GeneID" id="19018316"/>
<dbReference type="eggNOG" id="KOG0865">
    <property type="taxonomic scope" value="Eukaryota"/>
</dbReference>
<sequence length="414" mass="44954">MKTHRGKENSIRFVTKTTHLIHIRRKNTLLRILMLFSAAAVRTSSHVLSRCSSHGVRSFLRHQSSCSSSSFSQRVAAKIHPRRHNRHRAKSFSAAAASNGGEKEVAKGDRVEIHYVGTLESDGTEFDSSRERGVPLPFTVGQGQMIKGFDDGVLGMKIGEMKTLVLPPSMAYGDVSPENVLRVPKKDVVDAIGAEECVIGAKLMVGQGMPATITEITEEEIALDANHPLAGQTLKFEVELMDLQRTEVKHNDKFKCFFEIDLDGEPSGRIVMELRGDVAPKTCENFRALCTGEAGFGYEGSPFHRVIPGFMCQGGDFTNQNGTGGKSIFGNKFEDENFVLKHEGAGTLSMANAGPNTNGSQFFLCTGETQWLDGKHVVFGKVVEGMDVVAAIEAVGSQSGKTSKKVTVRASGEC</sequence>
<dbReference type="PRINTS" id="PR00153">
    <property type="entry name" value="CSAPPISMRASE"/>
</dbReference>
<feature type="domain" description="PPIase cyclophilin-type" evidence="9">
    <location>
        <begin position="257"/>
        <end position="413"/>
    </location>
</feature>
<evidence type="ECO:0000313" key="11">
    <source>
        <dbReference type="Proteomes" id="UP000198341"/>
    </source>
</evidence>
<dbReference type="SUPFAM" id="SSF54534">
    <property type="entry name" value="FKBP-like"/>
    <property type="match status" value="1"/>
</dbReference>
<dbReference type="InterPro" id="IPR001179">
    <property type="entry name" value="PPIase_FKBP_dom"/>
</dbReference>
<evidence type="ECO:0000256" key="4">
    <source>
        <dbReference type="ARBA" id="ARBA00023110"/>
    </source>
</evidence>
<reference evidence="10 11" key="1">
    <citation type="submission" date="2011-10" db="EMBL/GenBank/DDBJ databases">
        <authorList>
            <person name="Genoscope - CEA"/>
        </authorList>
    </citation>
    <scope>NUCLEOTIDE SEQUENCE [LARGE SCALE GENOMIC DNA]</scope>
    <source>
        <strain evidence="10 11">RCC 1105</strain>
    </source>
</reference>
<dbReference type="EMBL" id="FO082278">
    <property type="protein sequence ID" value="CCO14591.1"/>
    <property type="molecule type" value="Genomic_DNA"/>
</dbReference>
<dbReference type="EC" id="5.2.1.8" evidence="3 6"/>
<dbReference type="PROSITE" id="PS50072">
    <property type="entry name" value="CSA_PPIASE_2"/>
    <property type="match status" value="1"/>
</dbReference>
<dbReference type="eggNOG" id="KOG0543">
    <property type="taxonomic scope" value="Eukaryota"/>
</dbReference>
<dbReference type="InterPro" id="IPR046357">
    <property type="entry name" value="PPIase_dom_sf"/>
</dbReference>
<dbReference type="FunFam" id="2.40.100.10:FF:000013">
    <property type="entry name" value="Peptidyl-prolyl cis-trans isomerase"/>
    <property type="match status" value="1"/>
</dbReference>
<dbReference type="InterPro" id="IPR020892">
    <property type="entry name" value="Cyclophilin-type_PPIase_CS"/>
</dbReference>
<comment type="catalytic activity">
    <reaction evidence="1 6">
        <text>[protein]-peptidylproline (omega=180) = [protein]-peptidylproline (omega=0)</text>
        <dbReference type="Rhea" id="RHEA:16237"/>
        <dbReference type="Rhea" id="RHEA-COMP:10747"/>
        <dbReference type="Rhea" id="RHEA-COMP:10748"/>
        <dbReference type="ChEBI" id="CHEBI:83833"/>
        <dbReference type="ChEBI" id="CHEBI:83834"/>
        <dbReference type="EC" id="5.2.1.8"/>
    </reaction>
</comment>
<dbReference type="KEGG" id="bpg:Bathy01g05810"/>
<dbReference type="OrthoDB" id="495545at2759"/>
<keyword evidence="4 6" id="KW-0697">Rotamase</keyword>
<dbReference type="Pfam" id="PF00254">
    <property type="entry name" value="FKBP_C"/>
    <property type="match status" value="1"/>
</dbReference>
<evidence type="ECO:0000256" key="2">
    <source>
        <dbReference type="ARBA" id="ARBA00007365"/>
    </source>
</evidence>
<dbReference type="GO" id="GO:0003755">
    <property type="term" value="F:peptidyl-prolyl cis-trans isomerase activity"/>
    <property type="evidence" value="ECO:0007669"/>
    <property type="project" value="UniProtKB-KW"/>
</dbReference>
<dbReference type="RefSeq" id="XP_007515712.1">
    <property type="nucleotide sequence ID" value="XM_007515650.1"/>
</dbReference>
<evidence type="ECO:0000256" key="5">
    <source>
        <dbReference type="ARBA" id="ARBA00023235"/>
    </source>
</evidence>
<keyword evidence="5 6" id="KW-0413">Isomerase</keyword>
<evidence type="ECO:0000313" key="10">
    <source>
        <dbReference type="EMBL" id="CCO14591.1"/>
    </source>
</evidence>
<dbReference type="SUPFAM" id="SSF50891">
    <property type="entry name" value="Cyclophilin-like"/>
    <property type="match status" value="1"/>
</dbReference>
<gene>
    <name evidence="10" type="ORF">Bathy01g05810</name>
</gene>
<dbReference type="PROSITE" id="PS00170">
    <property type="entry name" value="CSA_PPIASE_1"/>
    <property type="match status" value="1"/>
</dbReference>
<evidence type="ECO:0000256" key="6">
    <source>
        <dbReference type="PROSITE-ProRule" id="PRU00277"/>
    </source>
</evidence>
<comment type="similarity">
    <text evidence="2">Belongs to the cyclophilin-type PPIase family.</text>
</comment>
<dbReference type="Gene3D" id="2.40.100.10">
    <property type="entry name" value="Cyclophilin-like"/>
    <property type="match status" value="1"/>
</dbReference>